<evidence type="ECO:0000256" key="2">
    <source>
        <dbReference type="ARBA" id="ARBA00008025"/>
    </source>
</evidence>
<dbReference type="GO" id="GO:0005886">
    <property type="term" value="C:plasma membrane"/>
    <property type="evidence" value="ECO:0007669"/>
    <property type="project" value="UniProtKB-SubCell"/>
</dbReference>
<dbReference type="FunFam" id="1.20.5.110:FF:000020">
    <property type="entry name" value="synaptobrevin homolog YKT6"/>
    <property type="match status" value="1"/>
</dbReference>
<dbReference type="FunCoup" id="A0A0H2RSA0">
    <property type="interactions" value="780"/>
</dbReference>
<keyword evidence="4" id="KW-0488">Methylation</keyword>
<keyword evidence="8" id="KW-0636">Prenylation</keyword>
<dbReference type="GO" id="GO:0005794">
    <property type="term" value="C:Golgi apparatus"/>
    <property type="evidence" value="ECO:0007669"/>
    <property type="project" value="TreeGrafter"/>
</dbReference>
<organism evidence="13 14">
    <name type="scientific">Schizopora paradoxa</name>
    <dbReference type="NCBI Taxonomy" id="27342"/>
    <lineage>
        <taxon>Eukaryota</taxon>
        <taxon>Fungi</taxon>
        <taxon>Dikarya</taxon>
        <taxon>Basidiomycota</taxon>
        <taxon>Agaricomycotina</taxon>
        <taxon>Agaricomycetes</taxon>
        <taxon>Hymenochaetales</taxon>
        <taxon>Schizoporaceae</taxon>
        <taxon>Schizopora</taxon>
    </lineage>
</organism>
<dbReference type="InParanoid" id="A0A0H2RSA0"/>
<evidence type="ECO:0000259" key="12">
    <source>
        <dbReference type="PROSITE" id="PS50892"/>
    </source>
</evidence>
<keyword evidence="5" id="KW-0472">Membrane</keyword>
<dbReference type="PANTHER" id="PTHR45806">
    <property type="entry name" value="SYNAPTOBREVIN HOMOLOG YKT6"/>
    <property type="match status" value="1"/>
</dbReference>
<dbReference type="SUPFAM" id="SSF58038">
    <property type="entry name" value="SNARE fusion complex"/>
    <property type="match status" value="1"/>
</dbReference>
<evidence type="ECO:0000256" key="9">
    <source>
        <dbReference type="ARBA" id="ARBA00026133"/>
    </source>
</evidence>
<dbReference type="InterPro" id="IPR045848">
    <property type="entry name" value="R-SNARE_YKT6"/>
</dbReference>
<evidence type="ECO:0000256" key="4">
    <source>
        <dbReference type="ARBA" id="ARBA00022481"/>
    </source>
</evidence>
<feature type="domain" description="Longin" evidence="11">
    <location>
        <begin position="7"/>
        <end position="114"/>
    </location>
</feature>
<dbReference type="InterPro" id="IPR042855">
    <property type="entry name" value="V_SNARE_CC"/>
</dbReference>
<dbReference type="Gene3D" id="3.30.450.50">
    <property type="entry name" value="Longin domain"/>
    <property type="match status" value="1"/>
</dbReference>
<reference evidence="13 14" key="1">
    <citation type="submission" date="2015-04" db="EMBL/GenBank/DDBJ databases">
        <title>Complete genome sequence of Schizopora paradoxa KUC8140, a cosmopolitan wood degrader in East Asia.</title>
        <authorList>
            <consortium name="DOE Joint Genome Institute"/>
            <person name="Min B."/>
            <person name="Park H."/>
            <person name="Jang Y."/>
            <person name="Kim J.-J."/>
            <person name="Kim K.H."/>
            <person name="Pangilinan J."/>
            <person name="Lipzen A."/>
            <person name="Riley R."/>
            <person name="Grigoriev I.V."/>
            <person name="Spatafora J.W."/>
            <person name="Choi I.-G."/>
        </authorList>
    </citation>
    <scope>NUCLEOTIDE SEQUENCE [LARGE SCALE GENOMIC DNA]</scope>
    <source>
        <strain evidence="13 14">KUC8140</strain>
    </source>
</reference>
<gene>
    <name evidence="13" type="ORF">SCHPADRAFT_890900</name>
</gene>
<dbReference type="Pfam" id="PF13774">
    <property type="entry name" value="Longin"/>
    <property type="match status" value="1"/>
</dbReference>
<dbReference type="PANTHER" id="PTHR45806:SF1">
    <property type="entry name" value="SYNAPTOBREVIN HOMOLOG YKT6"/>
    <property type="match status" value="1"/>
</dbReference>
<keyword evidence="6" id="KW-0564">Palmitate</keyword>
<accession>A0A0H2RSA0</accession>
<dbReference type="PROSITE" id="PS50859">
    <property type="entry name" value="LONGIN"/>
    <property type="match status" value="1"/>
</dbReference>
<keyword evidence="7" id="KW-0449">Lipoprotein</keyword>
<dbReference type="PROSITE" id="PS50892">
    <property type="entry name" value="V_SNARE"/>
    <property type="match status" value="1"/>
</dbReference>
<dbReference type="GO" id="GO:0005484">
    <property type="term" value="F:SNAP receptor activity"/>
    <property type="evidence" value="ECO:0007669"/>
    <property type="project" value="TreeGrafter"/>
</dbReference>
<dbReference type="CDD" id="cd14824">
    <property type="entry name" value="Longin"/>
    <property type="match status" value="1"/>
</dbReference>
<evidence type="ECO:0000256" key="8">
    <source>
        <dbReference type="ARBA" id="ARBA00023289"/>
    </source>
</evidence>
<evidence type="ECO:0000256" key="10">
    <source>
        <dbReference type="PROSITE-ProRule" id="PRU00290"/>
    </source>
</evidence>
<dbReference type="AlphaFoldDB" id="A0A0H2RSA0"/>
<dbReference type="STRING" id="27342.A0A0H2RSA0"/>
<dbReference type="PRINTS" id="PR00219">
    <property type="entry name" value="SYNAPTOBREVN"/>
</dbReference>
<proteinExistence type="inferred from homology"/>
<evidence type="ECO:0000256" key="6">
    <source>
        <dbReference type="ARBA" id="ARBA00023139"/>
    </source>
</evidence>
<comment type="similarity">
    <text evidence="2">Belongs to the synaptobrevin family.</text>
</comment>
<name>A0A0H2RSA0_9AGAM</name>
<dbReference type="EMBL" id="KQ085980">
    <property type="protein sequence ID" value="KLO12328.1"/>
    <property type="molecule type" value="Genomic_DNA"/>
</dbReference>
<comment type="subcellular location">
    <subcellularLocation>
        <location evidence="1">Cell membrane</location>
        <topology evidence="1">Lipid-anchor</topology>
        <orientation evidence="1">Cytoplasmic side</orientation>
    </subcellularLocation>
</comment>
<dbReference type="Proteomes" id="UP000053477">
    <property type="component" value="Unassembled WGS sequence"/>
</dbReference>
<sequence>MKVIALYVLRLPEDKETKDDSKVEILCEADDADNEVGYIKRSAFRDFMKFSTRTIALRTDEGGMQMVEDAGYKMHVLRPVDGKRIVGAAVTDPEYPDRVAQGLLSKLTKDFLEEVPEENFGNRAKITFPAIHSMLRKYQDPKEADPIMKVQKDLDETKIILHKTIESVLDRGEKLDNLVDRSNALSSQTKMFYKTAKKQNSCCVVM</sequence>
<evidence type="ECO:0000259" key="11">
    <source>
        <dbReference type="PROSITE" id="PS50859"/>
    </source>
</evidence>
<dbReference type="GO" id="GO:0006888">
    <property type="term" value="P:endoplasmic reticulum to Golgi vesicle-mediated transport"/>
    <property type="evidence" value="ECO:0007669"/>
    <property type="project" value="TreeGrafter"/>
</dbReference>
<keyword evidence="14" id="KW-1185">Reference proteome</keyword>
<evidence type="ECO:0000313" key="13">
    <source>
        <dbReference type="EMBL" id="KLO12328.1"/>
    </source>
</evidence>
<dbReference type="OrthoDB" id="27923at2759"/>
<keyword evidence="10" id="KW-0175">Coiled coil</keyword>
<feature type="domain" description="V-SNARE coiled-coil homology" evidence="12">
    <location>
        <begin position="146"/>
        <end position="206"/>
    </location>
</feature>
<evidence type="ECO:0000256" key="3">
    <source>
        <dbReference type="ARBA" id="ARBA00022475"/>
    </source>
</evidence>
<dbReference type="SMART" id="SM01270">
    <property type="entry name" value="Longin"/>
    <property type="match status" value="1"/>
</dbReference>
<dbReference type="SUPFAM" id="SSF64356">
    <property type="entry name" value="SNARE-like"/>
    <property type="match status" value="1"/>
</dbReference>
<protein>
    <recommendedName>
        <fullName evidence="9">Synaptobrevin homolog YKT6</fullName>
    </recommendedName>
</protein>
<evidence type="ECO:0000313" key="14">
    <source>
        <dbReference type="Proteomes" id="UP000053477"/>
    </source>
</evidence>
<evidence type="ECO:0000256" key="7">
    <source>
        <dbReference type="ARBA" id="ARBA00023288"/>
    </source>
</evidence>
<dbReference type="InterPro" id="IPR011012">
    <property type="entry name" value="Longin-like_dom_sf"/>
</dbReference>
<dbReference type="Gene3D" id="1.20.5.110">
    <property type="match status" value="1"/>
</dbReference>
<evidence type="ECO:0000256" key="1">
    <source>
        <dbReference type="ARBA" id="ARBA00004342"/>
    </source>
</evidence>
<keyword evidence="3" id="KW-1003">Cell membrane</keyword>
<evidence type="ECO:0000256" key="5">
    <source>
        <dbReference type="ARBA" id="ARBA00023136"/>
    </source>
</evidence>
<dbReference type="Pfam" id="PF00957">
    <property type="entry name" value="Synaptobrevin"/>
    <property type="match status" value="1"/>
</dbReference>
<dbReference type="CDD" id="cd15867">
    <property type="entry name" value="R-SNARE_YKT6"/>
    <property type="match status" value="1"/>
</dbReference>
<dbReference type="InterPro" id="IPR010908">
    <property type="entry name" value="Longin_dom"/>
</dbReference>
<dbReference type="InterPro" id="IPR001388">
    <property type="entry name" value="Synaptobrevin-like"/>
</dbReference>